<dbReference type="PIRSF" id="PIRSF006603">
    <property type="entry name" value="DinF"/>
    <property type="match status" value="1"/>
</dbReference>
<protein>
    <submittedName>
        <fullName evidence="8">Multidrug export protein mepA</fullName>
    </submittedName>
</protein>
<name>A0A239TA30_9FIRM</name>
<gene>
    <name evidence="8" type="primary">mepA_1</name>
    <name evidence="8" type="ORF">SAMEA4364220_00084</name>
</gene>
<sequence>MVKDLTTGSPAKLILMFTLPLIVGNIFQQLYLLSDTLIVGRFLGVRALAAIGCSGCLMFLMIGFVIGFTGGLTICTGQRFGAKDIEGMRKSAAACTVLSLTIAIIATIIGLFIARPMLMFLQTPAEVLDMATVFLSIIFLGIFATMLFNTSSNLIRALGDSKTPLYFLILGCVLNIILEITFIGVFNWGIAGAGFATVLAQFINGSGCVIYIKKKIPELHFKWSDLKISRQVAWQHLRVGLPMGFQSSIIAIGAIILQVPLNNLGEIAVAAYAAAQKIDMIAMMPLMSFGMAMAAYTAQNYGAGKFDRIKSGVNKCILMSGGFSIFIGIFNILMGPEMIEIFVGEGQQQVVDYGHIYLIVNGSCYLILSLLFIYRFTLQGLGQSLIPTFAGIMELIMRAMAGLFLVGQFGYIGACWANPMAWIGSCVPLMITFYITRKSLLKKVALQNIAKI</sequence>
<organism evidence="8 9">
    <name type="scientific">Megamonas hypermegale</name>
    <dbReference type="NCBI Taxonomy" id="158847"/>
    <lineage>
        <taxon>Bacteria</taxon>
        <taxon>Bacillati</taxon>
        <taxon>Bacillota</taxon>
        <taxon>Negativicutes</taxon>
        <taxon>Selenomonadales</taxon>
        <taxon>Selenomonadaceae</taxon>
        <taxon>Megamonas</taxon>
    </lineage>
</organism>
<dbReference type="InterPro" id="IPR052031">
    <property type="entry name" value="Membrane_Transporter-Flippase"/>
</dbReference>
<evidence type="ECO:0000313" key="8">
    <source>
        <dbReference type="EMBL" id="SNU93804.1"/>
    </source>
</evidence>
<evidence type="ECO:0000256" key="1">
    <source>
        <dbReference type="ARBA" id="ARBA00004651"/>
    </source>
</evidence>
<keyword evidence="6 7" id="KW-0472">Membrane</keyword>
<proteinExistence type="predicted"/>
<reference evidence="8 9" key="1">
    <citation type="submission" date="2017-06" db="EMBL/GenBank/DDBJ databases">
        <authorList>
            <consortium name="Pathogen Informatics"/>
        </authorList>
    </citation>
    <scope>NUCLEOTIDE SEQUENCE [LARGE SCALE GENOMIC DNA]</scope>
    <source>
        <strain evidence="8 9">NCTC10570</strain>
    </source>
</reference>
<feature type="transmembrane region" description="Helical" evidence="7">
    <location>
        <begin position="354"/>
        <end position="374"/>
    </location>
</feature>
<feature type="transmembrane region" description="Helical" evidence="7">
    <location>
        <begin position="278"/>
        <end position="296"/>
    </location>
</feature>
<dbReference type="InterPro" id="IPR048279">
    <property type="entry name" value="MdtK-like"/>
</dbReference>
<dbReference type="Pfam" id="PF01554">
    <property type="entry name" value="MatE"/>
    <property type="match status" value="2"/>
</dbReference>
<feature type="transmembrane region" description="Helical" evidence="7">
    <location>
        <begin position="43"/>
        <end position="70"/>
    </location>
</feature>
<dbReference type="GO" id="GO:0005886">
    <property type="term" value="C:plasma membrane"/>
    <property type="evidence" value="ECO:0007669"/>
    <property type="project" value="UniProtKB-SubCell"/>
</dbReference>
<dbReference type="GeneID" id="78506131"/>
<dbReference type="eggNOG" id="COG0534">
    <property type="taxonomic scope" value="Bacteria"/>
</dbReference>
<keyword evidence="9" id="KW-1185">Reference proteome</keyword>
<keyword evidence="5 7" id="KW-1133">Transmembrane helix</keyword>
<evidence type="ECO:0000256" key="4">
    <source>
        <dbReference type="ARBA" id="ARBA00022692"/>
    </source>
</evidence>
<dbReference type="AlphaFoldDB" id="A0A239TA30"/>
<feature type="transmembrane region" description="Helical" evidence="7">
    <location>
        <begin position="239"/>
        <end position="258"/>
    </location>
</feature>
<evidence type="ECO:0000256" key="3">
    <source>
        <dbReference type="ARBA" id="ARBA00022475"/>
    </source>
</evidence>
<evidence type="ECO:0000313" key="9">
    <source>
        <dbReference type="Proteomes" id="UP000215383"/>
    </source>
</evidence>
<dbReference type="GO" id="GO:0015297">
    <property type="term" value="F:antiporter activity"/>
    <property type="evidence" value="ECO:0007669"/>
    <property type="project" value="InterPro"/>
</dbReference>
<accession>A0A239TA30</accession>
<dbReference type="PANTHER" id="PTHR43549">
    <property type="entry name" value="MULTIDRUG RESISTANCE PROTEIN YPNP-RELATED"/>
    <property type="match status" value="1"/>
</dbReference>
<keyword evidence="3" id="KW-1003">Cell membrane</keyword>
<feature type="transmembrane region" description="Helical" evidence="7">
    <location>
        <begin position="91"/>
        <end position="113"/>
    </location>
</feature>
<dbReference type="CDD" id="cd13138">
    <property type="entry name" value="MATE_yoeA_like"/>
    <property type="match status" value="1"/>
</dbReference>
<feature type="transmembrane region" description="Helical" evidence="7">
    <location>
        <begin position="164"/>
        <end position="186"/>
    </location>
</feature>
<dbReference type="Proteomes" id="UP000215383">
    <property type="component" value="Chromosome 1"/>
</dbReference>
<keyword evidence="2" id="KW-0813">Transport</keyword>
<feature type="transmembrane region" description="Helical" evidence="7">
    <location>
        <begin position="192"/>
        <end position="212"/>
    </location>
</feature>
<dbReference type="NCBIfam" id="TIGR00797">
    <property type="entry name" value="matE"/>
    <property type="match status" value="1"/>
</dbReference>
<evidence type="ECO:0000256" key="5">
    <source>
        <dbReference type="ARBA" id="ARBA00022989"/>
    </source>
</evidence>
<feature type="transmembrane region" description="Helical" evidence="7">
    <location>
        <begin position="420"/>
        <end position="436"/>
    </location>
</feature>
<dbReference type="EMBL" id="LT906446">
    <property type="protein sequence ID" value="SNU93804.1"/>
    <property type="molecule type" value="Genomic_DNA"/>
</dbReference>
<dbReference type="InterPro" id="IPR002528">
    <property type="entry name" value="MATE_fam"/>
</dbReference>
<evidence type="ECO:0000256" key="7">
    <source>
        <dbReference type="SAM" id="Phobius"/>
    </source>
</evidence>
<feature type="transmembrane region" description="Helical" evidence="7">
    <location>
        <begin position="395"/>
        <end position="414"/>
    </location>
</feature>
<dbReference type="PANTHER" id="PTHR43549:SF3">
    <property type="entry name" value="MULTIDRUG RESISTANCE PROTEIN YPNP-RELATED"/>
    <property type="match status" value="1"/>
</dbReference>
<keyword evidence="4 7" id="KW-0812">Transmembrane</keyword>
<evidence type="ECO:0000256" key="6">
    <source>
        <dbReference type="ARBA" id="ARBA00023136"/>
    </source>
</evidence>
<dbReference type="RefSeq" id="WP_027890388.1">
    <property type="nucleotide sequence ID" value="NZ_JACJJR010000022.1"/>
</dbReference>
<dbReference type="GO" id="GO:0042910">
    <property type="term" value="F:xenobiotic transmembrane transporter activity"/>
    <property type="evidence" value="ECO:0007669"/>
    <property type="project" value="InterPro"/>
</dbReference>
<feature type="transmembrane region" description="Helical" evidence="7">
    <location>
        <begin position="12"/>
        <end position="31"/>
    </location>
</feature>
<comment type="subcellular location">
    <subcellularLocation>
        <location evidence="1">Cell membrane</location>
        <topology evidence="1">Multi-pass membrane protein</topology>
    </subcellularLocation>
</comment>
<evidence type="ECO:0000256" key="2">
    <source>
        <dbReference type="ARBA" id="ARBA00022448"/>
    </source>
</evidence>
<feature type="transmembrane region" description="Helical" evidence="7">
    <location>
        <begin position="133"/>
        <end position="152"/>
    </location>
</feature>
<feature type="transmembrane region" description="Helical" evidence="7">
    <location>
        <begin position="316"/>
        <end position="334"/>
    </location>
</feature>